<dbReference type="WBParaSite" id="SSLN_0001951201-mRNA-1">
    <property type="protein sequence ID" value="SSLN_0001951201-mRNA-1"/>
    <property type="gene ID" value="SSLN_0001951201"/>
</dbReference>
<protein>
    <submittedName>
        <fullName evidence="3">Reverse transcriptase domain-containing protein</fullName>
    </submittedName>
</protein>
<keyword evidence="2" id="KW-1185">Reference proteome</keyword>
<accession>A0A183TQQ0</accession>
<evidence type="ECO:0000313" key="2">
    <source>
        <dbReference type="Proteomes" id="UP000275846"/>
    </source>
</evidence>
<sequence length="219" mass="24376">MHLNAVANHFFSVRDKDWQGLDARAHSGAILALLDDEVYDLTLSADISAATAPSAVLDGLRKILGSSEHPWVLQADFHRRYPQPGESINDLQQTLRLLGRRAFPTLDAKARSTGCLRNWSPVSVILRFGRSSCKIGCRPSRKLLPWLEKRKSSRPPVNNHRGRCSVSQLSSPTLPLTPPLSLLGSLALMALLPGGPQSKMLPFLWILTIIRIEFWILRC</sequence>
<evidence type="ECO:0000313" key="1">
    <source>
        <dbReference type="EMBL" id="VDM05184.1"/>
    </source>
</evidence>
<evidence type="ECO:0000313" key="3">
    <source>
        <dbReference type="WBParaSite" id="SSLN_0001951201-mRNA-1"/>
    </source>
</evidence>
<gene>
    <name evidence="1" type="ORF">SSLN_LOCUS18798</name>
</gene>
<name>A0A183TQQ0_SCHSO</name>
<proteinExistence type="predicted"/>
<reference evidence="3" key="1">
    <citation type="submission" date="2016-06" db="UniProtKB">
        <authorList>
            <consortium name="WormBaseParasite"/>
        </authorList>
    </citation>
    <scope>IDENTIFICATION</scope>
</reference>
<dbReference type="AlphaFoldDB" id="A0A183TQQ0"/>
<dbReference type="Proteomes" id="UP000275846">
    <property type="component" value="Unassembled WGS sequence"/>
</dbReference>
<organism evidence="3">
    <name type="scientific">Schistocephalus solidus</name>
    <name type="common">Tapeworm</name>
    <dbReference type="NCBI Taxonomy" id="70667"/>
    <lineage>
        <taxon>Eukaryota</taxon>
        <taxon>Metazoa</taxon>
        <taxon>Spiralia</taxon>
        <taxon>Lophotrochozoa</taxon>
        <taxon>Platyhelminthes</taxon>
        <taxon>Cestoda</taxon>
        <taxon>Eucestoda</taxon>
        <taxon>Diphyllobothriidea</taxon>
        <taxon>Diphyllobothriidae</taxon>
        <taxon>Schistocephalus</taxon>
    </lineage>
</organism>
<reference evidence="1 2" key="2">
    <citation type="submission" date="2018-11" db="EMBL/GenBank/DDBJ databases">
        <authorList>
            <consortium name="Pathogen Informatics"/>
        </authorList>
    </citation>
    <scope>NUCLEOTIDE SEQUENCE [LARGE SCALE GENOMIC DNA]</scope>
    <source>
        <strain evidence="1 2">NST_G2</strain>
    </source>
</reference>
<dbReference type="EMBL" id="UYSU01045356">
    <property type="protein sequence ID" value="VDM05184.1"/>
    <property type="molecule type" value="Genomic_DNA"/>
</dbReference>